<proteinExistence type="predicted"/>
<evidence type="ECO:0000313" key="2">
    <source>
        <dbReference type="EMBL" id="PRX42325.1"/>
    </source>
</evidence>
<name>A0A2T0LJ10_9BACL</name>
<protein>
    <submittedName>
        <fullName evidence="2">Uncharacterized protein</fullName>
    </submittedName>
</protein>
<evidence type="ECO:0000256" key="1">
    <source>
        <dbReference type="SAM" id="MobiDB-lite"/>
    </source>
</evidence>
<comment type="caution">
    <text evidence="2">The sequence shown here is derived from an EMBL/GenBank/DDBJ whole genome shotgun (WGS) entry which is preliminary data.</text>
</comment>
<reference evidence="2 3" key="1">
    <citation type="submission" date="2018-03" db="EMBL/GenBank/DDBJ databases">
        <title>Genomic Encyclopedia of Archaeal and Bacterial Type Strains, Phase II (KMG-II): from individual species to whole genera.</title>
        <authorList>
            <person name="Goeker M."/>
        </authorList>
    </citation>
    <scope>NUCLEOTIDE SEQUENCE [LARGE SCALE GENOMIC DNA]</scope>
    <source>
        <strain evidence="2 3">DSM 44946</strain>
    </source>
</reference>
<accession>A0A2T0LJ10</accession>
<dbReference type="RefSeq" id="WP_106343846.1">
    <property type="nucleotide sequence ID" value="NZ_PVNE01000002.1"/>
</dbReference>
<dbReference type="AlphaFoldDB" id="A0A2T0LJ10"/>
<evidence type="ECO:0000313" key="3">
    <source>
        <dbReference type="Proteomes" id="UP000237797"/>
    </source>
</evidence>
<keyword evidence="3" id="KW-1185">Reference proteome</keyword>
<organism evidence="2 3">
    <name type="scientific">Planifilum fimeticola</name>
    <dbReference type="NCBI Taxonomy" id="201975"/>
    <lineage>
        <taxon>Bacteria</taxon>
        <taxon>Bacillati</taxon>
        <taxon>Bacillota</taxon>
        <taxon>Bacilli</taxon>
        <taxon>Bacillales</taxon>
        <taxon>Thermoactinomycetaceae</taxon>
        <taxon>Planifilum</taxon>
    </lineage>
</organism>
<dbReference type="EMBL" id="PVNE01000002">
    <property type="protein sequence ID" value="PRX42325.1"/>
    <property type="molecule type" value="Genomic_DNA"/>
</dbReference>
<dbReference type="Proteomes" id="UP000237797">
    <property type="component" value="Unassembled WGS sequence"/>
</dbReference>
<dbReference type="OrthoDB" id="2990954at2"/>
<feature type="compositionally biased region" description="Basic and acidic residues" evidence="1">
    <location>
        <begin position="41"/>
        <end position="68"/>
    </location>
</feature>
<feature type="region of interest" description="Disordered" evidence="1">
    <location>
        <begin position="36"/>
        <end position="68"/>
    </location>
</feature>
<sequence length="68" mass="7964">MSRIGERTRLVPYGPLTLGLIQPEWLYMYHYFLEEPEEGEEHPPPGDAGKENREIRINFRARRDPAAP</sequence>
<gene>
    <name evidence="2" type="ORF">CLV97_102113</name>
</gene>